<name>A0A916VHK8_9BACL</name>
<gene>
    <name evidence="3" type="primary">pabB</name>
    <name evidence="3" type="ORF">PRECH8_17310</name>
</gene>
<dbReference type="InterPro" id="IPR006805">
    <property type="entry name" value="Anth_synth_I_N"/>
</dbReference>
<dbReference type="RefSeq" id="WP_200966692.1">
    <property type="nucleotide sequence ID" value="NZ_BMAQ01000019.1"/>
</dbReference>
<dbReference type="GO" id="GO:0000162">
    <property type="term" value="P:L-tryptophan biosynthetic process"/>
    <property type="evidence" value="ECO:0007669"/>
    <property type="project" value="TreeGrafter"/>
</dbReference>
<evidence type="ECO:0000313" key="3">
    <source>
        <dbReference type="EMBL" id="GFR38435.1"/>
    </source>
</evidence>
<dbReference type="EMBL" id="BMAQ01000019">
    <property type="protein sequence ID" value="GFR38435.1"/>
    <property type="molecule type" value="Genomic_DNA"/>
</dbReference>
<dbReference type="InterPro" id="IPR015890">
    <property type="entry name" value="Chorismate_C"/>
</dbReference>
<dbReference type="Pfam" id="PF00425">
    <property type="entry name" value="Chorismate_bind"/>
    <property type="match status" value="1"/>
</dbReference>
<dbReference type="Pfam" id="PF04715">
    <property type="entry name" value="Anth_synt_I_N"/>
    <property type="match status" value="1"/>
</dbReference>
<evidence type="ECO:0000259" key="2">
    <source>
        <dbReference type="Pfam" id="PF04715"/>
    </source>
</evidence>
<sequence>MIRTDWQDWKRWSRKYTMLPYIYEAEWKGLPLSWEAFWDQAGPYSFVLESGRSGRYTYVGLLPSAYICGCGEEAVEYVLLDRDSVQEALSGASAHLLSVRYEPARKMQGPPLDILRAWMAEYHSPLPEEMSCFTGGCAGYLGYDSLPMTKQPRSRTEADPDEPDYLFMLFDRIWVYDHECEKLSVCVHIDISREMSDQGVDEAKLLEAYRRAARTAENLADMWRVCAEKAAAAGKTRRARFEQLAKAEDRNTDGEAYLLETNMSKEQFTAAVKRVQDYIRAGEVLQVNLSLSQKRKVDLAPEILYEWLRLLNPSPYMGLLRLGEFQLVSGSPELLIKKSGNHLRTRPIGGTRKRGRTEEEDRALEQELLTNAKERSEHKMLVDVEYADLSRAAEHGTVSVDQFMVIERYSHVMHLVSDLSAKLRQGLDAYDVLEAVFPGGTITGAPKRRTMEIIEELEPTRRGVYTGSFGWIDYKGNMEFNIIIRTMLVRGGTAYVQAGAGIVSESVPEREYQESLSKAQALWQAVHYAESAEKDSLT</sequence>
<protein>
    <submittedName>
        <fullName evidence="3">Para-aminobenzoate synthase</fullName>
    </submittedName>
</protein>
<feature type="domain" description="Anthranilate synthase component I N-terminal" evidence="2">
    <location>
        <begin position="42"/>
        <end position="183"/>
    </location>
</feature>
<dbReference type="InterPro" id="IPR019999">
    <property type="entry name" value="Anth_synth_I-like"/>
</dbReference>
<dbReference type="Proteomes" id="UP000654993">
    <property type="component" value="Unassembled WGS sequence"/>
</dbReference>
<organism evidence="3 4">
    <name type="scientific">Insulibacter thermoxylanivorax</name>
    <dbReference type="NCBI Taxonomy" id="2749268"/>
    <lineage>
        <taxon>Bacteria</taxon>
        <taxon>Bacillati</taxon>
        <taxon>Bacillota</taxon>
        <taxon>Bacilli</taxon>
        <taxon>Bacillales</taxon>
        <taxon>Paenibacillaceae</taxon>
        <taxon>Insulibacter</taxon>
    </lineage>
</organism>
<keyword evidence="4" id="KW-1185">Reference proteome</keyword>
<dbReference type="PANTHER" id="PTHR11236:SF41">
    <property type="entry name" value="AMINODEOXYCHORISMATE SYNTHASE COMPONENT 1"/>
    <property type="match status" value="1"/>
</dbReference>
<dbReference type="SUPFAM" id="SSF56322">
    <property type="entry name" value="ADC synthase"/>
    <property type="match status" value="1"/>
</dbReference>
<dbReference type="PRINTS" id="PR00095">
    <property type="entry name" value="ANTSNTHASEI"/>
</dbReference>
<proteinExistence type="predicted"/>
<reference evidence="3" key="2">
    <citation type="journal article" date="2021" name="Data Brief">
        <title>Draft genome sequence data of the facultative, thermophilic, xylanolytic bacterium Paenibacillus sp. strain DA-C8.</title>
        <authorList>
            <person name="Chhe C."/>
            <person name="Uke A."/>
            <person name="Baramee S."/>
            <person name="Ungkulpasvich U."/>
            <person name="Tachaapaikoon C."/>
            <person name="Pason P."/>
            <person name="Waeonukul R."/>
            <person name="Ratanakhanokchai K."/>
            <person name="Kosugi A."/>
        </authorList>
    </citation>
    <scope>NUCLEOTIDE SEQUENCE</scope>
    <source>
        <strain evidence="3">DA-C8</strain>
    </source>
</reference>
<dbReference type="Gene3D" id="3.60.120.10">
    <property type="entry name" value="Anthranilate synthase"/>
    <property type="match status" value="1"/>
</dbReference>
<dbReference type="AlphaFoldDB" id="A0A916VHK8"/>
<evidence type="ECO:0000313" key="4">
    <source>
        <dbReference type="Proteomes" id="UP000654993"/>
    </source>
</evidence>
<accession>A0A916VHK8</accession>
<comment type="caution">
    <text evidence="3">The sequence shown here is derived from an EMBL/GenBank/DDBJ whole genome shotgun (WGS) entry which is preliminary data.</text>
</comment>
<dbReference type="PANTHER" id="PTHR11236">
    <property type="entry name" value="AMINOBENZOATE/ANTHRANILATE SYNTHASE"/>
    <property type="match status" value="1"/>
</dbReference>
<feature type="domain" description="Chorismate-utilising enzyme C-terminal" evidence="1">
    <location>
        <begin position="265"/>
        <end position="518"/>
    </location>
</feature>
<evidence type="ECO:0000259" key="1">
    <source>
        <dbReference type="Pfam" id="PF00425"/>
    </source>
</evidence>
<reference evidence="3" key="1">
    <citation type="submission" date="2020-08" db="EMBL/GenBank/DDBJ databases">
        <authorList>
            <person name="Uke A."/>
            <person name="Chhe C."/>
            <person name="Baramee S."/>
            <person name="Kosugi A."/>
        </authorList>
    </citation>
    <scope>NUCLEOTIDE SEQUENCE</scope>
    <source>
        <strain evidence="3">DA-C8</strain>
    </source>
</reference>
<dbReference type="InterPro" id="IPR005801">
    <property type="entry name" value="ADC_synthase"/>
</dbReference>